<keyword evidence="1" id="KW-0732">Signal</keyword>
<dbReference type="InterPro" id="IPR006059">
    <property type="entry name" value="SBP"/>
</dbReference>
<sequence length="419" mass="44117">MKTGFKRATVPLALLALTMLTAAGCGDGGSGSGKLTVWMYPVIMDPKANAAYWDGIEKGFEAKEKGVDLSIELLPWENRDQKLATAFGSGKGPDVVLLGPDQIPQYQATGALRPVDRAIGEARSAFRPTALEAMSRDGKVYAAPIYHTVTSTLYNRKLLEKAGVTEPPATWDAVRAAAPRLKQAGASTLDYSASNEASLNMSFYPLLWQAGGRVFADGGRKAAFNSPEGVEALTFLVDLYKSGAVPRSAMNNANLFTDQALGRQQVAMGYTNTPADAVLAEKAWGKGNVIVGPALTGPGGQVCFGMPGGLGINARSADVQGAERFIAYMVQPAQIESMGRAGGFFSPRTDVTVPHGGAHAKEYEEALDHTHPGEPNPAARQLMALLSPEIQAALTGKKSPEEALAAAAAAADELLARQR</sequence>
<reference evidence="2 3" key="1">
    <citation type="submission" date="2018-07" db="EMBL/GenBank/DDBJ databases">
        <title>Whole Genome Shotgun Sequence of Streptomyces spongiicola strain 531S.</title>
        <authorList>
            <person name="Dohra H."/>
            <person name="Kodani S."/>
        </authorList>
    </citation>
    <scope>NUCLEOTIDE SEQUENCE [LARGE SCALE GENOMIC DNA]</scope>
    <source>
        <strain evidence="2 3">531S</strain>
    </source>
</reference>
<dbReference type="PANTHER" id="PTHR43649:SF12">
    <property type="entry name" value="DIACETYLCHITOBIOSE BINDING PROTEIN DASA"/>
    <property type="match status" value="1"/>
</dbReference>
<dbReference type="Proteomes" id="UP000265354">
    <property type="component" value="Unassembled WGS sequence"/>
</dbReference>
<feature type="signal peptide" evidence="1">
    <location>
        <begin position="1"/>
        <end position="22"/>
    </location>
</feature>
<dbReference type="Pfam" id="PF01547">
    <property type="entry name" value="SBP_bac_1"/>
    <property type="match status" value="1"/>
</dbReference>
<name>A0A388SXQ2_9ACTN</name>
<evidence type="ECO:0000313" key="3">
    <source>
        <dbReference type="Proteomes" id="UP000265354"/>
    </source>
</evidence>
<feature type="chain" id="PRO_5017301534" evidence="1">
    <location>
        <begin position="23"/>
        <end position="419"/>
    </location>
</feature>
<dbReference type="AlphaFoldDB" id="A0A388SXQ2"/>
<dbReference type="PROSITE" id="PS51257">
    <property type="entry name" value="PROKAR_LIPOPROTEIN"/>
    <property type="match status" value="1"/>
</dbReference>
<dbReference type="CDD" id="cd13585">
    <property type="entry name" value="PBP2_TMBP_like"/>
    <property type="match status" value="1"/>
</dbReference>
<proteinExistence type="predicted"/>
<accession>A0A388SXQ2</accession>
<protein>
    <submittedName>
        <fullName evidence="2">Sugar ABC transporter substrate-binding protein</fullName>
    </submittedName>
</protein>
<dbReference type="InterPro" id="IPR050490">
    <property type="entry name" value="Bact_solute-bd_prot1"/>
</dbReference>
<evidence type="ECO:0000256" key="1">
    <source>
        <dbReference type="SAM" id="SignalP"/>
    </source>
</evidence>
<evidence type="ECO:0000313" key="2">
    <source>
        <dbReference type="EMBL" id="GBQ00642.1"/>
    </source>
</evidence>
<dbReference type="RefSeq" id="WP_116427410.1">
    <property type="nucleotide sequence ID" value="NZ_BGZL01000004.1"/>
</dbReference>
<comment type="caution">
    <text evidence="2">The sequence shown here is derived from an EMBL/GenBank/DDBJ whole genome shotgun (WGS) entry which is preliminary data.</text>
</comment>
<dbReference type="PANTHER" id="PTHR43649">
    <property type="entry name" value="ARABINOSE-BINDING PROTEIN-RELATED"/>
    <property type="match status" value="1"/>
</dbReference>
<dbReference type="SUPFAM" id="SSF53850">
    <property type="entry name" value="Periplasmic binding protein-like II"/>
    <property type="match status" value="1"/>
</dbReference>
<organism evidence="2 3">
    <name type="scientific">Streptomyces spongiicola</name>
    <dbReference type="NCBI Taxonomy" id="1690221"/>
    <lineage>
        <taxon>Bacteria</taxon>
        <taxon>Bacillati</taxon>
        <taxon>Actinomycetota</taxon>
        <taxon>Actinomycetes</taxon>
        <taxon>Kitasatosporales</taxon>
        <taxon>Streptomycetaceae</taxon>
        <taxon>Streptomyces</taxon>
    </lineage>
</organism>
<dbReference type="EMBL" id="BGZL01000004">
    <property type="protein sequence ID" value="GBQ00642.1"/>
    <property type="molecule type" value="Genomic_DNA"/>
</dbReference>
<dbReference type="Gene3D" id="3.40.190.10">
    <property type="entry name" value="Periplasmic binding protein-like II"/>
    <property type="match status" value="1"/>
</dbReference>
<gene>
    <name evidence="2" type="ORF">SSP531S_20600</name>
</gene>